<evidence type="ECO:0000256" key="1">
    <source>
        <dbReference type="ARBA" id="ARBA00009836"/>
    </source>
</evidence>
<dbReference type="RefSeq" id="WP_162332768.1">
    <property type="nucleotide sequence ID" value="NZ_CP048113.1"/>
</dbReference>
<dbReference type="PANTHER" id="PTHR12684">
    <property type="entry name" value="PUTATIVE PHOSPHOTRANSFERASE"/>
    <property type="match status" value="1"/>
</dbReference>
<dbReference type="KEGG" id="chih:GWR21_16225"/>
<dbReference type="Proteomes" id="UP000476411">
    <property type="component" value="Chromosome"/>
</dbReference>
<proteinExistence type="inferred from homology"/>
<dbReference type="GO" id="GO:0003950">
    <property type="term" value="F:NAD+ poly-ADP-ribosyltransferase activity"/>
    <property type="evidence" value="ECO:0007669"/>
    <property type="project" value="InterPro"/>
</dbReference>
<dbReference type="HAMAP" id="MF_00299">
    <property type="entry name" value="KptA"/>
    <property type="match status" value="1"/>
</dbReference>
<dbReference type="InterPro" id="IPR042080">
    <property type="entry name" value="RNA_2'-PTrans_N"/>
</dbReference>
<dbReference type="Pfam" id="PF01885">
    <property type="entry name" value="PTS_2-RNA"/>
    <property type="match status" value="1"/>
</dbReference>
<organism evidence="6 7">
    <name type="scientific">Chitinophaga agri</name>
    <dbReference type="NCBI Taxonomy" id="2703787"/>
    <lineage>
        <taxon>Bacteria</taxon>
        <taxon>Pseudomonadati</taxon>
        <taxon>Bacteroidota</taxon>
        <taxon>Chitinophagia</taxon>
        <taxon>Chitinophagales</taxon>
        <taxon>Chitinophagaceae</taxon>
        <taxon>Chitinophaga</taxon>
    </lineage>
</organism>
<keyword evidence="3 5" id="KW-0520">NAD</keyword>
<gene>
    <name evidence="5" type="primary">kptA</name>
    <name evidence="6" type="ORF">GWR21_16225</name>
</gene>
<dbReference type="GO" id="GO:0006388">
    <property type="term" value="P:tRNA splicing, via endonucleolytic cleavage and ligation"/>
    <property type="evidence" value="ECO:0007669"/>
    <property type="project" value="UniProtKB-UniRule"/>
</dbReference>
<dbReference type="Gene3D" id="1.10.10.970">
    <property type="entry name" value="RNA 2'-phosphotransferase, Tpt1/KptA family, N-terminal domain"/>
    <property type="match status" value="1"/>
</dbReference>
<comment type="similarity">
    <text evidence="1 5">Belongs to the KptA/TPT1 family.</text>
</comment>
<dbReference type="NCBIfam" id="NF002014">
    <property type="entry name" value="PRK00819.1-4"/>
    <property type="match status" value="1"/>
</dbReference>
<sequence>MKEQQTKNISKFLSLVLRHQPETIGITLDPNGWTDVQELLAKMNTRHYRITREQLQEVVDTNDKKRFAFNDDGTQIRASQGHSVEVSLGLPPATPPEYLYHGTVAKFLLSIRKDGLQKMSRQHLHLSRDRETAVNVGSRRGAPVILTIHTGQMHRDGFVFYLSDNGVWLTDSVPASYIQF</sequence>
<dbReference type="SUPFAM" id="SSF56399">
    <property type="entry name" value="ADP-ribosylation"/>
    <property type="match status" value="1"/>
</dbReference>
<evidence type="ECO:0000256" key="2">
    <source>
        <dbReference type="ARBA" id="ARBA00022679"/>
    </source>
</evidence>
<dbReference type="EC" id="2.7.1.-" evidence="5"/>
<name>A0A6B9ZFD9_9BACT</name>
<dbReference type="EMBL" id="CP048113">
    <property type="protein sequence ID" value="QHS61090.1"/>
    <property type="molecule type" value="Genomic_DNA"/>
</dbReference>
<dbReference type="InterPro" id="IPR022928">
    <property type="entry name" value="RNA_2'-PTrans_KptA"/>
</dbReference>
<evidence type="ECO:0000313" key="7">
    <source>
        <dbReference type="Proteomes" id="UP000476411"/>
    </source>
</evidence>
<dbReference type="InterPro" id="IPR042081">
    <property type="entry name" value="RNA_2'-PTrans_C"/>
</dbReference>
<evidence type="ECO:0000256" key="3">
    <source>
        <dbReference type="ARBA" id="ARBA00023027"/>
    </source>
</evidence>
<evidence type="ECO:0000256" key="5">
    <source>
        <dbReference type="HAMAP-Rule" id="MF_00299"/>
    </source>
</evidence>
<protein>
    <recommendedName>
        <fullName evidence="5">Probable RNA 2'-phosphotransferase</fullName>
        <ecNumber evidence="5">2.7.1.-</ecNumber>
    </recommendedName>
</protein>
<keyword evidence="7" id="KW-1185">Reference proteome</keyword>
<reference evidence="6 7" key="1">
    <citation type="submission" date="2020-01" db="EMBL/GenBank/DDBJ databases">
        <title>Complete genome sequence of Chitinophaga sp. H33E-04 isolated from quinoa roots.</title>
        <authorList>
            <person name="Weon H.-Y."/>
            <person name="Lee S.A."/>
        </authorList>
    </citation>
    <scope>NUCLEOTIDE SEQUENCE [LARGE SCALE GENOMIC DNA]</scope>
    <source>
        <strain evidence="6 7">H33E-04</strain>
    </source>
</reference>
<dbReference type="GO" id="GO:0000215">
    <property type="term" value="F:tRNA 2'-phosphotransferase activity"/>
    <property type="evidence" value="ECO:0007669"/>
    <property type="project" value="TreeGrafter"/>
</dbReference>
<evidence type="ECO:0000256" key="4">
    <source>
        <dbReference type="ARBA" id="ARBA00025212"/>
    </source>
</evidence>
<evidence type="ECO:0000313" key="6">
    <source>
        <dbReference type="EMBL" id="QHS61090.1"/>
    </source>
</evidence>
<dbReference type="Gene3D" id="3.20.170.30">
    <property type="match status" value="1"/>
</dbReference>
<dbReference type="InterPro" id="IPR002745">
    <property type="entry name" value="Ptrans_KptA/Tpt1"/>
</dbReference>
<dbReference type="AlphaFoldDB" id="A0A6B9ZFD9"/>
<keyword evidence="2 5" id="KW-0808">Transferase</keyword>
<dbReference type="PANTHER" id="PTHR12684:SF2">
    <property type="entry name" value="TRNA 2'-PHOSPHOTRANSFERASE 1"/>
    <property type="match status" value="1"/>
</dbReference>
<accession>A0A6B9ZFD9</accession>
<comment type="function">
    <text evidence="4 5">Removes the 2'-phosphate from RNA via an intermediate in which the phosphate is ADP-ribosylated by NAD followed by a presumed transesterification to release the RNA and generate ADP-ribose 1''-2''-cyclic phosphate (APPR&gt;P). May function as an ADP-ribosylase.</text>
</comment>